<keyword evidence="4 8" id="KW-0311">Gluconate utilization</keyword>
<dbReference type="NCBIfam" id="NF006765">
    <property type="entry name" value="PRK09287.1"/>
    <property type="match status" value="1"/>
</dbReference>
<feature type="binding site" description="in other chain" evidence="7">
    <location>
        <position position="261"/>
    </location>
    <ligand>
        <name>substrate</name>
        <note>ligand shared between dimeric partners</note>
    </ligand>
</feature>
<dbReference type="InterPro" id="IPR006184">
    <property type="entry name" value="6PGdom_BS"/>
</dbReference>
<evidence type="ECO:0000256" key="8">
    <source>
        <dbReference type="RuleBase" id="RU000485"/>
    </source>
</evidence>
<evidence type="ECO:0000259" key="9">
    <source>
        <dbReference type="SMART" id="SM01350"/>
    </source>
</evidence>
<evidence type="ECO:0000256" key="4">
    <source>
        <dbReference type="ARBA" id="ARBA00023064"/>
    </source>
</evidence>
<accession>A0A956RQC6</accession>
<feature type="active site" description="Proton acceptor" evidence="6">
    <location>
        <position position="182"/>
    </location>
</feature>
<dbReference type="InterPro" id="IPR006183">
    <property type="entry name" value="Pgluconate_DH"/>
</dbReference>
<dbReference type="PANTHER" id="PTHR11811">
    <property type="entry name" value="6-PHOSPHOGLUCONATE DEHYDROGENASE"/>
    <property type="match status" value="1"/>
</dbReference>
<dbReference type="EMBL" id="JAGQHR010000488">
    <property type="protein sequence ID" value="MCA9728830.1"/>
    <property type="molecule type" value="Genomic_DNA"/>
</dbReference>
<evidence type="ECO:0000256" key="1">
    <source>
        <dbReference type="ARBA" id="ARBA00008419"/>
    </source>
</evidence>
<keyword evidence="3 5" id="KW-0560">Oxidoreductase</keyword>
<dbReference type="GO" id="GO:0006098">
    <property type="term" value="P:pentose-phosphate shunt"/>
    <property type="evidence" value="ECO:0007669"/>
    <property type="project" value="UniProtKB-KW"/>
</dbReference>
<reference evidence="10" key="2">
    <citation type="journal article" date="2021" name="Microbiome">
        <title>Successional dynamics and alternative stable states in a saline activated sludge microbial community over 9 years.</title>
        <authorList>
            <person name="Wang Y."/>
            <person name="Ye J."/>
            <person name="Ju F."/>
            <person name="Liu L."/>
            <person name="Boyd J.A."/>
            <person name="Deng Y."/>
            <person name="Parks D.H."/>
            <person name="Jiang X."/>
            <person name="Yin X."/>
            <person name="Woodcroft B.J."/>
            <person name="Tyson G.W."/>
            <person name="Hugenholtz P."/>
            <person name="Polz M.F."/>
            <person name="Zhang T."/>
        </authorList>
    </citation>
    <scope>NUCLEOTIDE SEQUENCE</scope>
    <source>
        <strain evidence="10">HKST-UBA01</strain>
    </source>
</reference>
<feature type="binding site" evidence="7">
    <location>
        <position position="452"/>
    </location>
    <ligand>
        <name>substrate</name>
        <note>ligand shared between dimeric partners</note>
    </ligand>
</feature>
<feature type="binding site" description="in other chain" evidence="7">
    <location>
        <position position="102"/>
    </location>
    <ligand>
        <name>substrate</name>
        <note>ligand shared between dimeric partners</note>
    </ligand>
</feature>
<dbReference type="GO" id="GO:0050661">
    <property type="term" value="F:NADP binding"/>
    <property type="evidence" value="ECO:0007669"/>
    <property type="project" value="InterPro"/>
</dbReference>
<feature type="binding site" description="in other chain" evidence="7">
    <location>
        <begin position="128"/>
        <end position="130"/>
    </location>
    <ligand>
        <name>substrate</name>
        <note>ligand shared between dimeric partners</note>
    </ligand>
</feature>
<feature type="binding site" description="in other chain" evidence="7">
    <location>
        <begin position="185"/>
        <end position="186"/>
    </location>
    <ligand>
        <name>substrate</name>
        <note>ligand shared between dimeric partners</note>
    </ligand>
</feature>
<sequence>MQSDMGIVGLGVMGSNLARNIERNGFSVAVYNYEPEMRESFLAKFGDGHAFQGAETIPALVERTERPRRILMMIKAGAPVDSVIEQLEPHLDEGDIVIDGGNSHYPDTDRRIERLAKRGVHFVGMGVSGGEEGALHGPSLMPGGDPRMYERLRPVLEKIAAQVDSGPCVTYCGKGSAGHFVKMVHNGIEYGDMQLIAEAYDLLRHAFGLTPDRIRSIFEEWNRGELQSFLIEITARIVAFPDDQGAEGILLDRILDAAGQKGTGKWTTITALELGVPIPTITAAVDGRVLSSMKPLRAKLSGLYEGPDSAFRGDVDQAIADVRAALYASKICSYAQGFDLLQQASAEFAYGVRLDELARIWKGGCIIRAAFLVRIHHAYREDGKLANLLLDKDFREDLASRAAAWRRVVERGVALGVPTPGMAASLAYFDTLRRDQGPANLIQAQRDLFGAHTYQRTDREGTFHTHWD</sequence>
<evidence type="ECO:0000256" key="7">
    <source>
        <dbReference type="PIRSR" id="PIRSR000109-2"/>
    </source>
</evidence>
<dbReference type="SUPFAM" id="SSF51735">
    <property type="entry name" value="NAD(P)-binding Rossmann-fold domains"/>
    <property type="match status" value="1"/>
</dbReference>
<comment type="function">
    <text evidence="5">Catalyzes the oxidative decarboxylation of 6-phosphogluconate to ribulose 5-phosphate and CO(2), with concomitant reduction of NADP to NADPH.</text>
</comment>
<dbReference type="InterPro" id="IPR006114">
    <property type="entry name" value="6PGDH_C"/>
</dbReference>
<organism evidence="10 11">
    <name type="scientific">Eiseniibacteriota bacterium</name>
    <dbReference type="NCBI Taxonomy" id="2212470"/>
    <lineage>
        <taxon>Bacteria</taxon>
        <taxon>Candidatus Eiseniibacteriota</taxon>
    </lineage>
</organism>
<comment type="subunit">
    <text evidence="2 5">Homodimer.</text>
</comment>
<feature type="active site" description="Proton donor" evidence="6">
    <location>
        <position position="189"/>
    </location>
</feature>
<comment type="catalytic activity">
    <reaction evidence="5 8">
        <text>6-phospho-D-gluconate + NADP(+) = D-ribulose 5-phosphate + CO2 + NADPH</text>
        <dbReference type="Rhea" id="RHEA:10116"/>
        <dbReference type="ChEBI" id="CHEBI:16526"/>
        <dbReference type="ChEBI" id="CHEBI:57783"/>
        <dbReference type="ChEBI" id="CHEBI:58121"/>
        <dbReference type="ChEBI" id="CHEBI:58349"/>
        <dbReference type="ChEBI" id="CHEBI:58759"/>
        <dbReference type="EC" id="1.1.1.44"/>
    </reaction>
</comment>
<dbReference type="InterPro" id="IPR013328">
    <property type="entry name" value="6PGD_dom2"/>
</dbReference>
<evidence type="ECO:0000313" key="10">
    <source>
        <dbReference type="EMBL" id="MCA9728830.1"/>
    </source>
</evidence>
<dbReference type="GO" id="GO:0004616">
    <property type="term" value="F:phosphogluconate dehydrogenase (decarboxylating) activity"/>
    <property type="evidence" value="ECO:0007669"/>
    <property type="project" value="UniProtKB-EC"/>
</dbReference>
<dbReference type="AlphaFoldDB" id="A0A956RQC6"/>
<dbReference type="NCBIfam" id="TIGR00873">
    <property type="entry name" value="gnd"/>
    <property type="match status" value="1"/>
</dbReference>
<dbReference type="InterPro" id="IPR036291">
    <property type="entry name" value="NAD(P)-bd_dom_sf"/>
</dbReference>
<feature type="domain" description="6-phosphogluconate dehydrogenase C-terminal" evidence="9">
    <location>
        <begin position="178"/>
        <end position="468"/>
    </location>
</feature>
<feature type="binding site" description="in other chain" evidence="7">
    <location>
        <position position="190"/>
    </location>
    <ligand>
        <name>substrate</name>
        <note>ligand shared between dimeric partners</note>
    </ligand>
</feature>
<gene>
    <name evidence="10" type="primary">gndA</name>
    <name evidence="10" type="ORF">KC729_14160</name>
</gene>
<feature type="binding site" description="in other chain" evidence="7">
    <location>
        <position position="288"/>
    </location>
    <ligand>
        <name>substrate</name>
        <note>ligand shared between dimeric partners</note>
    </ligand>
</feature>
<evidence type="ECO:0000256" key="2">
    <source>
        <dbReference type="ARBA" id="ARBA00011738"/>
    </source>
</evidence>
<evidence type="ECO:0000313" key="11">
    <source>
        <dbReference type="Proteomes" id="UP000697710"/>
    </source>
</evidence>
<dbReference type="EC" id="1.1.1.44" evidence="5 8"/>
<dbReference type="Gene3D" id="1.20.5.320">
    <property type="entry name" value="6-Phosphogluconate Dehydrogenase, domain 3"/>
    <property type="match status" value="1"/>
</dbReference>
<comment type="caution">
    <text evidence="10">The sequence shown here is derived from an EMBL/GenBank/DDBJ whole genome shotgun (WGS) entry which is preliminary data.</text>
</comment>
<comment type="pathway">
    <text evidence="5 8">Carbohydrate degradation; pentose phosphate pathway; D-ribulose 5-phosphate from D-glucose 6-phosphate (oxidative stage): step 3/3.</text>
</comment>
<dbReference type="FunFam" id="1.10.1040.10:FF:000002">
    <property type="entry name" value="6-phosphogluconate dehydrogenase, decarboxylating"/>
    <property type="match status" value="1"/>
</dbReference>
<dbReference type="FunFam" id="3.40.50.720:FF:000007">
    <property type="entry name" value="6-phosphogluconate dehydrogenase, decarboxylating"/>
    <property type="match status" value="1"/>
</dbReference>
<dbReference type="Proteomes" id="UP000697710">
    <property type="component" value="Unassembled WGS sequence"/>
</dbReference>
<evidence type="ECO:0000256" key="6">
    <source>
        <dbReference type="PIRSR" id="PIRSR000109-1"/>
    </source>
</evidence>
<dbReference type="PRINTS" id="PR00076">
    <property type="entry name" value="6PGDHDRGNASE"/>
</dbReference>
<dbReference type="Pfam" id="PF00393">
    <property type="entry name" value="6PGD"/>
    <property type="match status" value="1"/>
</dbReference>
<dbReference type="Gene3D" id="3.40.50.720">
    <property type="entry name" value="NAD(P)-binding Rossmann-like Domain"/>
    <property type="match status" value="1"/>
</dbReference>
<dbReference type="InterPro" id="IPR006113">
    <property type="entry name" value="6PGDH_Gnd/GntZ"/>
</dbReference>
<evidence type="ECO:0000256" key="3">
    <source>
        <dbReference type="ARBA" id="ARBA00023002"/>
    </source>
</evidence>
<dbReference type="GO" id="GO:0019521">
    <property type="term" value="P:D-gluconate metabolic process"/>
    <property type="evidence" value="ECO:0007669"/>
    <property type="project" value="UniProtKB-KW"/>
</dbReference>
<name>A0A956RQC6_UNCEI</name>
<keyword evidence="5 8" id="KW-0521">NADP</keyword>
<dbReference type="PIRSF" id="PIRSF000109">
    <property type="entry name" value="6PGD"/>
    <property type="match status" value="1"/>
</dbReference>
<dbReference type="FunFam" id="1.20.5.320:FF:000001">
    <property type="entry name" value="6-phosphogluconate dehydrogenase, decarboxylating"/>
    <property type="match status" value="1"/>
</dbReference>
<feature type="binding site" evidence="7">
    <location>
        <position position="446"/>
    </location>
    <ligand>
        <name>substrate</name>
        <note>ligand shared between dimeric partners</note>
    </ligand>
</feature>
<proteinExistence type="inferred from homology"/>
<dbReference type="Gene3D" id="1.10.1040.10">
    <property type="entry name" value="N-(1-d-carboxylethyl)-l-norvaline Dehydrogenase, domain 2"/>
    <property type="match status" value="1"/>
</dbReference>
<dbReference type="Pfam" id="PF03446">
    <property type="entry name" value="NAD_binding_2"/>
    <property type="match status" value="1"/>
</dbReference>
<reference evidence="10" key="1">
    <citation type="submission" date="2020-04" db="EMBL/GenBank/DDBJ databases">
        <authorList>
            <person name="Zhang T."/>
        </authorList>
    </citation>
    <scope>NUCLEOTIDE SEQUENCE</scope>
    <source>
        <strain evidence="10">HKST-UBA01</strain>
    </source>
</reference>
<keyword evidence="5 8" id="KW-0570">Pentose shunt</keyword>
<dbReference type="SMART" id="SM01350">
    <property type="entry name" value="6PGD"/>
    <property type="match status" value="1"/>
</dbReference>
<dbReference type="SUPFAM" id="SSF48179">
    <property type="entry name" value="6-phosphogluconate dehydrogenase C-terminal domain-like"/>
    <property type="match status" value="1"/>
</dbReference>
<protein>
    <recommendedName>
        <fullName evidence="5 8">6-phosphogluconate dehydrogenase, decarboxylating</fullName>
        <ecNumber evidence="5 8">1.1.1.44</ecNumber>
    </recommendedName>
</protein>
<comment type="similarity">
    <text evidence="1 5 8">Belongs to the 6-phosphogluconate dehydrogenase family.</text>
</comment>
<dbReference type="InterPro" id="IPR006115">
    <property type="entry name" value="6PGDH_NADP-bd"/>
</dbReference>
<dbReference type="InterPro" id="IPR008927">
    <property type="entry name" value="6-PGluconate_DH-like_C_sf"/>
</dbReference>
<evidence type="ECO:0000256" key="5">
    <source>
        <dbReference type="PIRNR" id="PIRNR000109"/>
    </source>
</evidence>
<dbReference type="PROSITE" id="PS00461">
    <property type="entry name" value="6PGD"/>
    <property type="match status" value="1"/>
</dbReference>